<dbReference type="RefSeq" id="XP_003654241.1">
    <property type="nucleotide sequence ID" value="XM_003654193.1"/>
</dbReference>
<dbReference type="AlphaFoldDB" id="G2R7J6"/>
<dbReference type="GeneID" id="11518394"/>
<protein>
    <recommendedName>
        <fullName evidence="3">VWFA domain-containing protein</fullName>
    </recommendedName>
</protein>
<evidence type="ECO:0008006" key="3">
    <source>
        <dbReference type="Google" id="ProtNLM"/>
    </source>
</evidence>
<name>G2R7J6_THETT</name>
<sequence>SILNLSTKQDPFAFLATFHTVLLVDDSTRGRRETPSRIMQEAAGALTAICAAHDMEGVDMYFFSLGSSGWFKLRSSEEARMPWQWATAAFTTPMGARIDQILTPYLDKYKAAAASGETIKPINMVVLTASVSADDPGPVIARIARQLDTLEAPPRQIGIQFVQVGTDEAVAEALQSLEDYLRRCPGGEFRQIVDIATFKTLKGRGSENFVTASSILTVMLGAVMRRCCQR</sequence>
<keyword evidence="2" id="KW-1185">Reference proteome</keyword>
<feature type="non-terminal residue" evidence="1">
    <location>
        <position position="1"/>
    </location>
</feature>
<dbReference type="EMBL" id="CP003011">
    <property type="protein sequence ID" value="AEO67905.1"/>
    <property type="molecule type" value="Genomic_DNA"/>
</dbReference>
<dbReference type="PANTHER" id="PTHR34706:SF1">
    <property type="entry name" value="VWFA DOMAIN-CONTAINING PROTEIN"/>
    <property type="match status" value="1"/>
</dbReference>
<organism evidence="1 2">
    <name type="scientific">Thermothielavioides terrestris (strain ATCC 38088 / NRRL 8126)</name>
    <name type="common">Thielavia terrestris</name>
    <dbReference type="NCBI Taxonomy" id="578455"/>
    <lineage>
        <taxon>Eukaryota</taxon>
        <taxon>Fungi</taxon>
        <taxon>Dikarya</taxon>
        <taxon>Ascomycota</taxon>
        <taxon>Pezizomycotina</taxon>
        <taxon>Sordariomycetes</taxon>
        <taxon>Sordariomycetidae</taxon>
        <taxon>Sordariales</taxon>
        <taxon>Chaetomiaceae</taxon>
        <taxon>Thermothielavioides</taxon>
        <taxon>Thermothielavioides terrestris</taxon>
    </lineage>
</organism>
<dbReference type="HOGENOM" id="CLU_040578_0_1_1"/>
<reference evidence="1 2" key="1">
    <citation type="journal article" date="2011" name="Nat. Biotechnol.">
        <title>Comparative genomic analysis of the thermophilic biomass-degrading fungi Myceliophthora thermophila and Thielavia terrestris.</title>
        <authorList>
            <person name="Berka R.M."/>
            <person name="Grigoriev I.V."/>
            <person name="Otillar R."/>
            <person name="Salamov A."/>
            <person name="Grimwood J."/>
            <person name="Reid I."/>
            <person name="Ishmael N."/>
            <person name="John T."/>
            <person name="Darmond C."/>
            <person name="Moisan M.-C."/>
            <person name="Henrissat B."/>
            <person name="Coutinho P.M."/>
            <person name="Lombard V."/>
            <person name="Natvig D.O."/>
            <person name="Lindquist E."/>
            <person name="Schmutz J."/>
            <person name="Lucas S."/>
            <person name="Harris P."/>
            <person name="Powlowski J."/>
            <person name="Bellemare A."/>
            <person name="Taylor D."/>
            <person name="Butler G."/>
            <person name="de Vries R.P."/>
            <person name="Allijn I.E."/>
            <person name="van den Brink J."/>
            <person name="Ushinsky S."/>
            <person name="Storms R."/>
            <person name="Powell A.J."/>
            <person name="Paulsen I.T."/>
            <person name="Elbourne L.D.H."/>
            <person name="Baker S.E."/>
            <person name="Magnuson J."/>
            <person name="LaBoissiere S."/>
            <person name="Clutterbuck A.J."/>
            <person name="Martinez D."/>
            <person name="Wogulis M."/>
            <person name="de Leon A.L."/>
            <person name="Rey M.W."/>
            <person name="Tsang A."/>
        </authorList>
    </citation>
    <scope>NUCLEOTIDE SEQUENCE [LARGE SCALE GENOMIC DNA]</scope>
    <source>
        <strain evidence="2">ATCC 38088 / NRRL 8126</strain>
    </source>
</reference>
<evidence type="ECO:0000313" key="1">
    <source>
        <dbReference type="EMBL" id="AEO67905.1"/>
    </source>
</evidence>
<evidence type="ECO:0000313" key="2">
    <source>
        <dbReference type="Proteomes" id="UP000008181"/>
    </source>
</evidence>
<feature type="non-terminal residue" evidence="1">
    <location>
        <position position="230"/>
    </location>
</feature>
<proteinExistence type="predicted"/>
<gene>
    <name evidence="1" type="ORF">THITE_15576</name>
</gene>
<accession>G2R7J6</accession>
<dbReference type="PANTHER" id="PTHR34706">
    <property type="entry name" value="SLR1338 PROTEIN"/>
    <property type="match status" value="1"/>
</dbReference>
<dbReference type="OrthoDB" id="7464126at2759"/>
<dbReference type="Proteomes" id="UP000008181">
    <property type="component" value="Chromosome 3"/>
</dbReference>
<dbReference type="eggNOG" id="ENOG502S247">
    <property type="taxonomic scope" value="Eukaryota"/>
</dbReference>
<dbReference type="KEGG" id="ttt:THITE_15576"/>